<feature type="signal peptide" evidence="1">
    <location>
        <begin position="1"/>
        <end position="15"/>
    </location>
</feature>
<proteinExistence type="predicted"/>
<evidence type="ECO:0000313" key="2">
    <source>
        <dbReference type="EMBL" id="CAL1712133.1"/>
    </source>
</evidence>
<name>A0ABP1DYG3_9APHY</name>
<evidence type="ECO:0000313" key="3">
    <source>
        <dbReference type="Proteomes" id="UP001497453"/>
    </source>
</evidence>
<keyword evidence="1" id="KW-0732">Signal</keyword>
<dbReference type="EMBL" id="OZ037950">
    <property type="protein sequence ID" value="CAL1712133.1"/>
    <property type="molecule type" value="Genomic_DNA"/>
</dbReference>
<feature type="chain" id="PRO_5045351891" evidence="1">
    <location>
        <begin position="16"/>
        <end position="109"/>
    </location>
</feature>
<reference evidence="3" key="1">
    <citation type="submission" date="2024-04" db="EMBL/GenBank/DDBJ databases">
        <authorList>
            <person name="Shaw F."/>
            <person name="Minotto A."/>
        </authorList>
    </citation>
    <scope>NUCLEOTIDE SEQUENCE [LARGE SCALE GENOMIC DNA]</scope>
</reference>
<keyword evidence="3" id="KW-1185">Reference proteome</keyword>
<organism evidence="2 3">
    <name type="scientific">Somion occarium</name>
    <dbReference type="NCBI Taxonomy" id="3059160"/>
    <lineage>
        <taxon>Eukaryota</taxon>
        <taxon>Fungi</taxon>
        <taxon>Dikarya</taxon>
        <taxon>Basidiomycota</taxon>
        <taxon>Agaricomycotina</taxon>
        <taxon>Agaricomycetes</taxon>
        <taxon>Polyporales</taxon>
        <taxon>Cerrenaceae</taxon>
        <taxon>Somion</taxon>
    </lineage>
</organism>
<sequence>MKYIILAALATTVLAEFQRGISIVAPTVGTNVTSGVPFLVEVLKNTTLNQEDVGLKINIVSFIDRVSRPLYNDMPSGGATVTVGHYFTIKEDTGVKFEVDQVEVEVHGH</sequence>
<accession>A0ABP1DYG3</accession>
<gene>
    <name evidence="2" type="ORF">GFSPODELE1_LOCUS8684</name>
</gene>
<protein>
    <submittedName>
        <fullName evidence="2">Uncharacterized protein</fullName>
    </submittedName>
</protein>
<dbReference type="Proteomes" id="UP001497453">
    <property type="component" value="Chromosome 7"/>
</dbReference>
<evidence type="ECO:0000256" key="1">
    <source>
        <dbReference type="SAM" id="SignalP"/>
    </source>
</evidence>